<reference evidence="4 5" key="1">
    <citation type="journal article" date="2011" name="Proc. Natl. Acad. Sci. U.S.A.">
        <title>Evolutionary erosion of yeast sex chromosomes by mating-type switching accidents.</title>
        <authorList>
            <person name="Gordon J.L."/>
            <person name="Armisen D."/>
            <person name="Proux-Wera E."/>
            <person name="Oheigeartaigh S.S."/>
            <person name="Byrne K.P."/>
            <person name="Wolfe K.H."/>
        </authorList>
    </citation>
    <scope>NUCLEOTIDE SEQUENCE [LARGE SCALE GENOMIC DNA]</scope>
    <source>
        <strain evidence="5">ATCC 22294 / BCRC 22015 / CBS 2517 / CECT 1963 / NBRC 1671 / NRRL Y-8276</strain>
    </source>
</reference>
<dbReference type="OrthoDB" id="4033526at2759"/>
<feature type="compositionally biased region" description="Low complexity" evidence="3">
    <location>
        <begin position="257"/>
        <end position="275"/>
    </location>
</feature>
<evidence type="ECO:0000256" key="1">
    <source>
        <dbReference type="ARBA" id="ARBA00008990"/>
    </source>
</evidence>
<dbReference type="EMBL" id="HE650821">
    <property type="protein sequence ID" value="CCF55634.1"/>
    <property type="molecule type" value="Genomic_DNA"/>
</dbReference>
<dbReference type="RefSeq" id="XP_003954769.1">
    <property type="nucleotide sequence ID" value="XM_003954720.1"/>
</dbReference>
<gene>
    <name evidence="4" type="primary">KAFR0A01960</name>
    <name evidence="4" type="ORF">KAFR_0A01960</name>
</gene>
<dbReference type="GeneID" id="13882312"/>
<feature type="region of interest" description="Disordered" evidence="3">
    <location>
        <begin position="257"/>
        <end position="293"/>
    </location>
</feature>
<dbReference type="HOGENOM" id="CLU_624139_0_0_1"/>
<dbReference type="FunCoup" id="H2AMN4">
    <property type="interactions" value="42"/>
</dbReference>
<dbReference type="KEGG" id="kaf:KAFR_0A01960"/>
<name>H2AMN4_KAZAF</name>
<feature type="region of interest" description="Disordered" evidence="3">
    <location>
        <begin position="175"/>
        <end position="194"/>
    </location>
</feature>
<evidence type="ECO:0000313" key="5">
    <source>
        <dbReference type="Proteomes" id="UP000005220"/>
    </source>
</evidence>
<proteinExistence type="inferred from homology"/>
<evidence type="ECO:0000313" key="4">
    <source>
        <dbReference type="EMBL" id="CCF55634.1"/>
    </source>
</evidence>
<protein>
    <submittedName>
        <fullName evidence="4">Uncharacterized protein</fullName>
    </submittedName>
</protein>
<evidence type="ECO:0000256" key="3">
    <source>
        <dbReference type="SAM" id="MobiDB-lite"/>
    </source>
</evidence>
<dbReference type="InParanoid" id="H2AMN4"/>
<keyword evidence="2" id="KW-0597">Phosphoprotein</keyword>
<dbReference type="Pfam" id="PF17058">
    <property type="entry name" value="MBR1"/>
    <property type="match status" value="1"/>
</dbReference>
<dbReference type="Proteomes" id="UP000005220">
    <property type="component" value="Chromosome 1"/>
</dbReference>
<comment type="similarity">
    <text evidence="1">Belongs to the ISF1/MBR1 family.</text>
</comment>
<dbReference type="AlphaFoldDB" id="H2AMN4"/>
<accession>H2AMN4</accession>
<evidence type="ECO:0000256" key="2">
    <source>
        <dbReference type="ARBA" id="ARBA00022553"/>
    </source>
</evidence>
<feature type="region of interest" description="Disordered" evidence="3">
    <location>
        <begin position="62"/>
        <end position="81"/>
    </location>
</feature>
<feature type="compositionally biased region" description="Polar residues" evidence="3">
    <location>
        <begin position="283"/>
        <end position="293"/>
    </location>
</feature>
<keyword evidence="5" id="KW-1185">Reference proteome</keyword>
<sequence>MSALNIFERGVQDPCSQACDYEDEEAFSYQLNDSNRSNLHTNNNSTTTVIASVDDFNRPPSVESVDIPTSPKNNSNHFGIDNKHPSNHIALSRNSIFNEDFLKITCTTNSKNGNNISNYQKNIPTNFHDSNIDSLRKIQTFPNHIPQDKYDKHSNNSINYKHFAQPQPRLVRSKTNAFESQKGPARSTTPFKRTRTNSCAFIHQLSRKPSKSQLHPDVMVWEESTDIKRHPALQMRANSLVPITTSTIDCNNINNTSNTTTTNNNNNNINISDNSKSNHHSRQNSNIPSPLTRRSSCYAIPSHVYGLEKYVNCALDELSTSENNNLKKQFNCNNDNINDNINDNDLTNDNMTNTTENLLSKTPSVSSPLNVDESFDNVSLNSSRTSSSSSLSDTLNMVAIPKLKKERSQNQAQVRPPFLNFQNRRTSFIKNSLANSFAN</sequence>
<dbReference type="InterPro" id="IPR031443">
    <property type="entry name" value="Mbr1"/>
</dbReference>
<dbReference type="eggNOG" id="ENOG502ST5N">
    <property type="taxonomic scope" value="Eukaryota"/>
</dbReference>
<organism evidence="4 5">
    <name type="scientific">Kazachstania africana (strain ATCC 22294 / BCRC 22015 / CBS 2517 / CECT 1963 / NBRC 1671 / NRRL Y-8276)</name>
    <name type="common">Yeast</name>
    <name type="synonym">Kluyveromyces africanus</name>
    <dbReference type="NCBI Taxonomy" id="1071382"/>
    <lineage>
        <taxon>Eukaryota</taxon>
        <taxon>Fungi</taxon>
        <taxon>Dikarya</taxon>
        <taxon>Ascomycota</taxon>
        <taxon>Saccharomycotina</taxon>
        <taxon>Saccharomycetes</taxon>
        <taxon>Saccharomycetales</taxon>
        <taxon>Saccharomycetaceae</taxon>
        <taxon>Kazachstania</taxon>
    </lineage>
</organism>